<organism evidence="2">
    <name type="scientific">Triticum aestivum</name>
    <name type="common">Wheat</name>
    <dbReference type="NCBI Taxonomy" id="4565"/>
    <lineage>
        <taxon>Eukaryota</taxon>
        <taxon>Viridiplantae</taxon>
        <taxon>Streptophyta</taxon>
        <taxon>Embryophyta</taxon>
        <taxon>Tracheophyta</taxon>
        <taxon>Spermatophyta</taxon>
        <taxon>Magnoliopsida</taxon>
        <taxon>Liliopsida</taxon>
        <taxon>Poales</taxon>
        <taxon>Poaceae</taxon>
        <taxon>BOP clade</taxon>
        <taxon>Pooideae</taxon>
        <taxon>Triticodae</taxon>
        <taxon>Triticeae</taxon>
        <taxon>Triticinae</taxon>
        <taxon>Triticum</taxon>
    </lineage>
</organism>
<evidence type="ECO:0000313" key="2">
    <source>
        <dbReference type="EnsemblPlants" id="TraesCS5A02G123500.1"/>
    </source>
</evidence>
<reference evidence="2" key="2">
    <citation type="submission" date="2018-10" db="UniProtKB">
        <authorList>
            <consortium name="EnsemblPlants"/>
        </authorList>
    </citation>
    <scope>IDENTIFICATION</scope>
</reference>
<dbReference type="Gramene" id="TraesARI5A03G02670550.1">
    <property type="protein sequence ID" value="TraesARI5A03G02670550.1"/>
    <property type="gene ID" value="TraesARI5A03G02670550"/>
</dbReference>
<dbReference type="Proteomes" id="UP000019116">
    <property type="component" value="Chromosome 5A"/>
</dbReference>
<dbReference type="Gramene" id="TraesCS5A03G0345400.1">
    <property type="protein sequence ID" value="TraesCS5A03G0345400.1.CDS"/>
    <property type="gene ID" value="TraesCS5A03G0345400"/>
</dbReference>
<dbReference type="Gramene" id="TraesJUL5A03G02652740.1">
    <property type="protein sequence ID" value="TraesJUL5A03G02652740.1"/>
    <property type="gene ID" value="TraesJUL5A03G02652740"/>
</dbReference>
<name>A0A3B6KG35_WHEAT</name>
<dbReference type="Gramene" id="TraesROB_scaffold_004503_01G000100.1">
    <property type="protein sequence ID" value="TraesROB_scaffold_004503_01G000100.1"/>
    <property type="gene ID" value="TraesROB_scaffold_004503_01G000100"/>
</dbReference>
<dbReference type="Gramene" id="TraesCLE_scaffold_012995_01G000200.1">
    <property type="protein sequence ID" value="TraesCLE_scaffold_012995_01G000200.1"/>
    <property type="gene ID" value="TraesCLE_scaffold_012995_01G000200"/>
</dbReference>
<dbReference type="Gramene" id="TraesMAC5A03G02631160.1">
    <property type="protein sequence ID" value="TraesMAC5A03G02631160.1"/>
    <property type="gene ID" value="TraesMAC5A03G02631160"/>
</dbReference>
<evidence type="ECO:0000256" key="1">
    <source>
        <dbReference type="SAM" id="MobiDB-lite"/>
    </source>
</evidence>
<protein>
    <submittedName>
        <fullName evidence="2">Uncharacterized protein</fullName>
    </submittedName>
</protein>
<sequence>MEEHRLPPRNSAVRHQGSAARREQQHHTPEDPPHRLLLRSSPPFFFLHRRPLSRPRLQISTSKMHQVVPGLGHGTSGVALFCFLNE</sequence>
<dbReference type="Gramene" id="TraesRN5A0100353700.1">
    <property type="protein sequence ID" value="TraesRN5A0100353700.1"/>
    <property type="gene ID" value="TraesRN5A0100353700"/>
</dbReference>
<dbReference type="Gramene" id="TraesSYM5A03G02661680.1">
    <property type="protein sequence ID" value="TraesSYM5A03G02661680.1"/>
    <property type="gene ID" value="TraesSYM5A03G02661680"/>
</dbReference>
<evidence type="ECO:0000313" key="3">
    <source>
        <dbReference type="Proteomes" id="UP000019116"/>
    </source>
</evidence>
<dbReference type="Gramene" id="TraesCS5A02G123500.1">
    <property type="protein sequence ID" value="TraesCS5A02G123500.1"/>
    <property type="gene ID" value="TraesCS5A02G123500"/>
</dbReference>
<dbReference type="EnsemblPlants" id="TraesCS5A02G123500.1">
    <property type="protein sequence ID" value="TraesCS5A02G123500.1"/>
    <property type="gene ID" value="TraesCS5A02G123500"/>
</dbReference>
<keyword evidence="3" id="KW-1185">Reference proteome</keyword>
<feature type="compositionally biased region" description="Basic and acidic residues" evidence="1">
    <location>
        <begin position="20"/>
        <end position="34"/>
    </location>
</feature>
<dbReference type="Gramene" id="TraesLAC5A03G02586260.1">
    <property type="protein sequence ID" value="TraesLAC5A03G02586260.1"/>
    <property type="gene ID" value="TraesLAC5A03G02586260"/>
</dbReference>
<dbReference type="Gramene" id="TraesSTA5A03G02623720.1">
    <property type="protein sequence ID" value="TraesSTA5A03G02623720.1"/>
    <property type="gene ID" value="TraesSTA5A03G02623720"/>
</dbReference>
<proteinExistence type="predicted"/>
<accession>A0A3B6KG35</accession>
<dbReference type="Gramene" id="TraesJAG5A03G02633910.1">
    <property type="protein sequence ID" value="TraesJAG5A03G02633910.1"/>
    <property type="gene ID" value="TraesJAG5A03G02633910"/>
</dbReference>
<reference evidence="2" key="1">
    <citation type="submission" date="2018-08" db="EMBL/GenBank/DDBJ databases">
        <authorList>
            <person name="Rossello M."/>
        </authorList>
    </citation>
    <scope>NUCLEOTIDE SEQUENCE [LARGE SCALE GENOMIC DNA]</scope>
    <source>
        <strain evidence="2">cv. Chinese Spring</strain>
    </source>
</reference>
<dbReference type="OMA" id="HHTPEDP"/>
<dbReference type="Gramene" id="TraesWEE_scaffold_011153_01G000100.1">
    <property type="protein sequence ID" value="TraesWEE_scaffold_011153_01G000100.1"/>
    <property type="gene ID" value="TraesWEE_scaffold_011153_01G000100"/>
</dbReference>
<dbReference type="AlphaFoldDB" id="A0A3B6KG35"/>
<feature type="region of interest" description="Disordered" evidence="1">
    <location>
        <begin position="1"/>
        <end position="37"/>
    </location>
</feature>
<dbReference type="Gramene" id="TraesCAD_scaffold_005361_01G000100.1">
    <property type="protein sequence ID" value="TraesCAD_scaffold_005361_01G000100.1"/>
    <property type="gene ID" value="TraesCAD_scaffold_005361_01G000100"/>
</dbReference>